<dbReference type="EMBL" id="JBHSON010000003">
    <property type="protein sequence ID" value="MFC5744561.1"/>
    <property type="molecule type" value="Genomic_DNA"/>
</dbReference>
<comment type="caution">
    <text evidence="2">The sequence shown here is derived from an EMBL/GenBank/DDBJ whole genome shotgun (WGS) entry which is preliminary data.</text>
</comment>
<reference evidence="3" key="1">
    <citation type="journal article" date="2019" name="Int. J. Syst. Evol. Microbiol.">
        <title>The Global Catalogue of Microorganisms (GCM) 10K type strain sequencing project: providing services to taxonomists for standard genome sequencing and annotation.</title>
        <authorList>
            <consortium name="The Broad Institute Genomics Platform"/>
            <consortium name="The Broad Institute Genome Sequencing Center for Infectious Disease"/>
            <person name="Wu L."/>
            <person name="Ma J."/>
        </authorList>
    </citation>
    <scope>NUCLEOTIDE SEQUENCE [LARGE SCALE GENOMIC DNA]</scope>
    <source>
        <strain evidence="3">KCTC 42087</strain>
    </source>
</reference>
<evidence type="ECO:0000256" key="1">
    <source>
        <dbReference type="SAM" id="MobiDB-lite"/>
    </source>
</evidence>
<dbReference type="RefSeq" id="WP_378279838.1">
    <property type="nucleotide sequence ID" value="NZ_JBHSON010000003.1"/>
</dbReference>
<proteinExistence type="predicted"/>
<evidence type="ECO:0000313" key="3">
    <source>
        <dbReference type="Proteomes" id="UP001596074"/>
    </source>
</evidence>
<accession>A0ABW0ZRA6</accession>
<gene>
    <name evidence="2" type="ORF">ACFPZN_02915</name>
</gene>
<sequence length="129" mass="13978">MNLSERGVPHGGPGHSIGHDYTRVSRCGACAGGVVVHHSHDCWDPADHPSWDMYWWWRIDPADMGAMLEAAASCPAPLDSSCACRVHEGLGGSHVPPRQARSTETPYEKAPVPRAAVRVEDGTPRWTEG</sequence>
<organism evidence="2 3">
    <name type="scientific">Actinomadura rugatobispora</name>
    <dbReference type="NCBI Taxonomy" id="1994"/>
    <lineage>
        <taxon>Bacteria</taxon>
        <taxon>Bacillati</taxon>
        <taxon>Actinomycetota</taxon>
        <taxon>Actinomycetes</taxon>
        <taxon>Streptosporangiales</taxon>
        <taxon>Thermomonosporaceae</taxon>
        <taxon>Actinomadura</taxon>
    </lineage>
</organism>
<protein>
    <submittedName>
        <fullName evidence="2">Uncharacterized protein</fullName>
    </submittedName>
</protein>
<feature type="compositionally biased region" description="Basic and acidic residues" evidence="1">
    <location>
        <begin position="117"/>
        <end position="129"/>
    </location>
</feature>
<feature type="region of interest" description="Disordered" evidence="1">
    <location>
        <begin position="91"/>
        <end position="129"/>
    </location>
</feature>
<name>A0ABW0ZRA6_9ACTN</name>
<evidence type="ECO:0000313" key="2">
    <source>
        <dbReference type="EMBL" id="MFC5744561.1"/>
    </source>
</evidence>
<keyword evidence="3" id="KW-1185">Reference proteome</keyword>
<dbReference type="Proteomes" id="UP001596074">
    <property type="component" value="Unassembled WGS sequence"/>
</dbReference>